<dbReference type="OMA" id="SWIIDNY"/>
<dbReference type="Pfam" id="PF11913">
    <property type="entry name" value="DUF3431"/>
    <property type="match status" value="1"/>
</dbReference>
<dbReference type="AlphaFoldDB" id="A0A9Q8L7K1"/>
<evidence type="ECO:0000313" key="2">
    <source>
        <dbReference type="EMBL" id="UJO11648.1"/>
    </source>
</evidence>
<dbReference type="RefSeq" id="XP_047756014.1">
    <property type="nucleotide sequence ID" value="XM_047900499.1"/>
</dbReference>
<dbReference type="EMBL" id="CP090163">
    <property type="protein sequence ID" value="UJO11648.1"/>
    <property type="molecule type" value="Genomic_DNA"/>
</dbReference>
<keyword evidence="3" id="KW-1185">Reference proteome</keyword>
<dbReference type="KEGG" id="ffu:CLAFUR5_01351"/>
<feature type="region of interest" description="Disordered" evidence="1">
    <location>
        <begin position="411"/>
        <end position="439"/>
    </location>
</feature>
<dbReference type="GeneID" id="71981229"/>
<sequence length="439" mass="50877">MVFRRFLPFFLAAGVATILFFTVVQGRDVGLPWQLVGLGEDVGPTEEEIKSGENVLPDVKHVDQDKHDGAGGSGRDWHVFQEPKVEETSPYPQGKMKPPGSNYTKGLVLPRLKREDTGWVEEELVDLMDEELLRSYIYVVDDPTAALRPPKNKGHEVSVYLSYIIDYYEHLPDVSIFMHAHRYAWHNNELLNTDAAAMVRALSPERVTREGYMNLRCHWDPGCPAWLHPGSTMENRDKQEEVILADSWSQLFPLDPIPTVLAQPCCAQFAVSRERIQETNKMRYIYMRDWVMRTDLNDYLSGRVFEYIWQFIFSKTAIHCPSMSACYCDGYGICFESPEKFDEWFKLKYEKNQVNEELRMWRVKANKIETLHGNAEDGRIKEEAKLEVPEVGMDRELENWVAKLENEMEKRRQKAIERGRDPEQRAKGSGRGWKKGDGF</sequence>
<evidence type="ECO:0000313" key="3">
    <source>
        <dbReference type="Proteomes" id="UP000756132"/>
    </source>
</evidence>
<evidence type="ECO:0000256" key="1">
    <source>
        <dbReference type="SAM" id="MobiDB-lite"/>
    </source>
</evidence>
<reference evidence="2" key="2">
    <citation type="journal article" date="2022" name="Microb. Genom.">
        <title>A chromosome-scale genome assembly of the tomato pathogen Cladosporium fulvum reveals a compartmentalized genome architecture and the presence of a dispensable chromosome.</title>
        <authorList>
            <person name="Zaccaron A.Z."/>
            <person name="Chen L.H."/>
            <person name="Samaras A."/>
            <person name="Stergiopoulos I."/>
        </authorList>
    </citation>
    <scope>NUCLEOTIDE SEQUENCE</scope>
    <source>
        <strain evidence="2">Race5_Kim</strain>
    </source>
</reference>
<name>A0A9Q8L7K1_PASFU</name>
<accession>A0A9Q8L7K1</accession>
<reference evidence="2" key="1">
    <citation type="submission" date="2021-12" db="EMBL/GenBank/DDBJ databases">
        <authorList>
            <person name="Zaccaron A."/>
            <person name="Stergiopoulos I."/>
        </authorList>
    </citation>
    <scope>NUCLEOTIDE SEQUENCE</scope>
    <source>
        <strain evidence="2">Race5_Kim</strain>
    </source>
</reference>
<proteinExistence type="predicted"/>
<feature type="region of interest" description="Disordered" evidence="1">
    <location>
        <begin position="52"/>
        <end position="77"/>
    </location>
</feature>
<organism evidence="2 3">
    <name type="scientific">Passalora fulva</name>
    <name type="common">Tomato leaf mold</name>
    <name type="synonym">Cladosporium fulvum</name>
    <dbReference type="NCBI Taxonomy" id="5499"/>
    <lineage>
        <taxon>Eukaryota</taxon>
        <taxon>Fungi</taxon>
        <taxon>Dikarya</taxon>
        <taxon>Ascomycota</taxon>
        <taxon>Pezizomycotina</taxon>
        <taxon>Dothideomycetes</taxon>
        <taxon>Dothideomycetidae</taxon>
        <taxon>Mycosphaerellales</taxon>
        <taxon>Mycosphaerellaceae</taxon>
        <taxon>Fulvia</taxon>
    </lineage>
</organism>
<feature type="compositionally biased region" description="Basic and acidic residues" evidence="1">
    <location>
        <begin position="58"/>
        <end position="77"/>
    </location>
</feature>
<feature type="compositionally biased region" description="Basic and acidic residues" evidence="1">
    <location>
        <begin position="411"/>
        <end position="426"/>
    </location>
</feature>
<dbReference type="OrthoDB" id="426718at2759"/>
<protein>
    <submittedName>
        <fullName evidence="2">Uncharacterized protein</fullName>
    </submittedName>
</protein>
<dbReference type="InterPro" id="IPR021838">
    <property type="entry name" value="DUF3431"/>
</dbReference>
<dbReference type="Proteomes" id="UP000756132">
    <property type="component" value="Chromosome 1"/>
</dbReference>
<dbReference type="PANTHER" id="PTHR37490:SF3">
    <property type="entry name" value="DUF3431 DOMAIN CONTAINING PROTEIN"/>
    <property type="match status" value="1"/>
</dbReference>
<dbReference type="PANTHER" id="PTHR37490">
    <property type="entry name" value="EXPRESSED PROTEIN"/>
    <property type="match status" value="1"/>
</dbReference>
<gene>
    <name evidence="2" type="ORF">CLAFUR5_01351</name>
</gene>